<name>A0A9W9J557_9EURO</name>
<evidence type="ECO:0000313" key="1">
    <source>
        <dbReference type="EMBL" id="KAJ5190798.1"/>
    </source>
</evidence>
<reference evidence="1" key="2">
    <citation type="journal article" date="2023" name="IMA Fungus">
        <title>Comparative genomic study of the Penicillium genus elucidates a diverse pangenome and 15 lateral gene transfer events.</title>
        <authorList>
            <person name="Petersen C."/>
            <person name="Sorensen T."/>
            <person name="Nielsen M.R."/>
            <person name="Sondergaard T.E."/>
            <person name="Sorensen J.L."/>
            <person name="Fitzpatrick D.A."/>
            <person name="Frisvad J.C."/>
            <person name="Nielsen K.L."/>
        </authorList>
    </citation>
    <scope>NUCLEOTIDE SEQUENCE</scope>
    <source>
        <strain evidence="1">IBT 15544</strain>
    </source>
</reference>
<dbReference type="Proteomes" id="UP001150904">
    <property type="component" value="Unassembled WGS sequence"/>
</dbReference>
<reference evidence="1" key="1">
    <citation type="submission" date="2022-12" db="EMBL/GenBank/DDBJ databases">
        <authorList>
            <person name="Petersen C."/>
        </authorList>
    </citation>
    <scope>NUCLEOTIDE SEQUENCE</scope>
    <source>
        <strain evidence="1">IBT 15544</strain>
    </source>
</reference>
<protein>
    <submittedName>
        <fullName evidence="1">Uncharacterized protein</fullName>
    </submittedName>
</protein>
<dbReference type="RefSeq" id="XP_058303738.1">
    <property type="nucleotide sequence ID" value="XM_058456839.1"/>
</dbReference>
<dbReference type="AlphaFoldDB" id="A0A9W9J557"/>
<dbReference type="GO" id="GO:0000447">
    <property type="term" value="P:endonucleolytic cleavage in ITS1 to separate SSU-rRNA from 5.8S rRNA and LSU-rRNA from tricistronic rRNA transcript (SSU-rRNA, 5.8S rRNA, LSU-rRNA)"/>
    <property type="evidence" value="ECO:0007669"/>
    <property type="project" value="TreeGrafter"/>
</dbReference>
<dbReference type="GO" id="GO:0000171">
    <property type="term" value="F:ribonuclease MRP activity"/>
    <property type="evidence" value="ECO:0007669"/>
    <property type="project" value="TreeGrafter"/>
</dbReference>
<dbReference type="Pfam" id="PF08584">
    <property type="entry name" value="Ribonuc_P_40"/>
    <property type="match status" value="2"/>
</dbReference>
<dbReference type="GeneID" id="83184140"/>
<keyword evidence="2" id="KW-1185">Reference proteome</keyword>
<evidence type="ECO:0000313" key="2">
    <source>
        <dbReference type="Proteomes" id="UP001150904"/>
    </source>
</evidence>
<proteinExistence type="predicted"/>
<dbReference type="InterPro" id="IPR013893">
    <property type="entry name" value="RNase_P_Rpp40"/>
</dbReference>
<dbReference type="GO" id="GO:0000172">
    <property type="term" value="C:ribonuclease MRP complex"/>
    <property type="evidence" value="ECO:0007669"/>
    <property type="project" value="TreeGrafter"/>
</dbReference>
<dbReference type="PANTHER" id="PTHR15396:SF1">
    <property type="entry name" value="RIBONUCLEASE P PROTEIN SUBUNIT P40"/>
    <property type="match status" value="1"/>
</dbReference>
<dbReference type="PANTHER" id="PTHR15396">
    <property type="entry name" value="RIBONUCLEASE P PROTEIN SUBUNIT P40"/>
    <property type="match status" value="1"/>
</dbReference>
<dbReference type="GO" id="GO:0030681">
    <property type="term" value="C:multimeric ribonuclease P complex"/>
    <property type="evidence" value="ECO:0007669"/>
    <property type="project" value="TreeGrafter"/>
</dbReference>
<accession>A0A9W9J557</accession>
<dbReference type="GO" id="GO:0004526">
    <property type="term" value="F:ribonuclease P activity"/>
    <property type="evidence" value="ECO:0007669"/>
    <property type="project" value="TreeGrafter"/>
</dbReference>
<sequence>MFDFEDDASTREKCFTTVAELPTFVNPKQIPAKKAPFSTIFNYPFVHTVEAILPEEIYTTIQTSLDTKLEKIQYARVFMSPGDLLEHEFFNTYIKTGDIIMISEGRSGSDNVFTLRDGWQLPRSILRDDPRWTAMDRVAKTHTTGILKIELGKELFERTGLTGTPIRSGGRKHGKERFLIELNLRLPSMLHGKKGFERIERAFKNVLNQSLAWLFCDLHQGDSAAVKKHHPQLIESGPQQTRLGRILEPPLSGVVSREMSEPDVQETCGSLSEWIAMVQLGSPRVSADDDVDPYLSRYTVPDAGQTRTTDLISLKWHGLISSKWIMQLFVALLSHTSKSQTSPSWFVLSASALGKQAVEGKDGFTIAASPNLLSGPAGAKENEASDSKNLHAICWEYIGATATDQ</sequence>
<dbReference type="EMBL" id="JAPQKR010000016">
    <property type="protein sequence ID" value="KAJ5190798.1"/>
    <property type="molecule type" value="Genomic_DNA"/>
</dbReference>
<comment type="caution">
    <text evidence="1">The sequence shown here is derived from an EMBL/GenBank/DDBJ whole genome shotgun (WGS) entry which is preliminary data.</text>
</comment>
<organism evidence="1 2">
    <name type="scientific">Penicillium cinerascens</name>
    <dbReference type="NCBI Taxonomy" id="70096"/>
    <lineage>
        <taxon>Eukaryota</taxon>
        <taxon>Fungi</taxon>
        <taxon>Dikarya</taxon>
        <taxon>Ascomycota</taxon>
        <taxon>Pezizomycotina</taxon>
        <taxon>Eurotiomycetes</taxon>
        <taxon>Eurotiomycetidae</taxon>
        <taxon>Eurotiales</taxon>
        <taxon>Aspergillaceae</taxon>
        <taxon>Penicillium</taxon>
    </lineage>
</organism>
<gene>
    <name evidence="1" type="ORF">N7498_009783</name>
</gene>
<dbReference type="OrthoDB" id="63112at2759"/>
<dbReference type="GO" id="GO:0001682">
    <property type="term" value="P:tRNA 5'-leader removal"/>
    <property type="evidence" value="ECO:0007669"/>
    <property type="project" value="InterPro"/>
</dbReference>